<sequence>MLNVTRLRGICSRLVSKNTFDWPSEACCVRQMHDRSGVPRVVDDHEEKMYKTVDAGYYYRYHRKGIDPLPRIPNCRVPVARPKYKGILNFEDSFMLFSFSMKFTR</sequence>
<dbReference type="WBParaSite" id="ASIM_0000762001-mRNA-1">
    <property type="protein sequence ID" value="ASIM_0000762001-mRNA-1"/>
    <property type="gene ID" value="ASIM_0000762001"/>
</dbReference>
<protein>
    <submittedName>
        <fullName evidence="3">39S ribosomal protein L51, mitochondrial (inferred by orthology to a C. elegans protein)</fullName>
    </submittedName>
</protein>
<reference evidence="3" key="1">
    <citation type="submission" date="2017-02" db="UniProtKB">
        <authorList>
            <consortium name="WormBaseParasite"/>
        </authorList>
    </citation>
    <scope>IDENTIFICATION</scope>
</reference>
<gene>
    <name evidence="1" type="ORF">ASIM_LOCUS7382</name>
</gene>
<evidence type="ECO:0000313" key="2">
    <source>
        <dbReference type="Proteomes" id="UP000267096"/>
    </source>
</evidence>
<dbReference type="EMBL" id="UYRR01017749">
    <property type="protein sequence ID" value="VDK29067.1"/>
    <property type="molecule type" value="Genomic_DNA"/>
</dbReference>
<proteinExistence type="predicted"/>
<organism evidence="3">
    <name type="scientific">Anisakis simplex</name>
    <name type="common">Herring worm</name>
    <dbReference type="NCBI Taxonomy" id="6269"/>
    <lineage>
        <taxon>Eukaryota</taxon>
        <taxon>Metazoa</taxon>
        <taxon>Ecdysozoa</taxon>
        <taxon>Nematoda</taxon>
        <taxon>Chromadorea</taxon>
        <taxon>Rhabditida</taxon>
        <taxon>Spirurina</taxon>
        <taxon>Ascaridomorpha</taxon>
        <taxon>Ascaridoidea</taxon>
        <taxon>Anisakidae</taxon>
        <taxon>Anisakis</taxon>
        <taxon>Anisakis simplex complex</taxon>
    </lineage>
</organism>
<dbReference type="AlphaFoldDB" id="A0A0M3JJ04"/>
<dbReference type="Proteomes" id="UP000267096">
    <property type="component" value="Unassembled WGS sequence"/>
</dbReference>
<reference evidence="1 2" key="2">
    <citation type="submission" date="2018-11" db="EMBL/GenBank/DDBJ databases">
        <authorList>
            <consortium name="Pathogen Informatics"/>
        </authorList>
    </citation>
    <scope>NUCLEOTIDE SEQUENCE [LARGE SCALE GENOMIC DNA]</scope>
</reference>
<name>A0A0M3JJ04_ANISI</name>
<keyword evidence="2" id="KW-1185">Reference proteome</keyword>
<evidence type="ECO:0000313" key="3">
    <source>
        <dbReference type="WBParaSite" id="ASIM_0000762001-mRNA-1"/>
    </source>
</evidence>
<accession>A0A0M3JJ04</accession>
<evidence type="ECO:0000313" key="1">
    <source>
        <dbReference type="EMBL" id="VDK29067.1"/>
    </source>
</evidence>
<dbReference type="OrthoDB" id="10059330at2759"/>